<accession>A0A2R6AP85</accession>
<dbReference type="NCBIfam" id="NF001981">
    <property type="entry name" value="PRK00773.1-1"/>
    <property type="match status" value="1"/>
</dbReference>
<dbReference type="GO" id="GO:0006412">
    <property type="term" value="P:translation"/>
    <property type="evidence" value="ECO:0007669"/>
    <property type="project" value="UniProtKB-UniRule"/>
</dbReference>
<evidence type="ECO:0000313" key="6">
    <source>
        <dbReference type="Proteomes" id="UP000240322"/>
    </source>
</evidence>
<dbReference type="GO" id="GO:0070180">
    <property type="term" value="F:large ribosomal subunit rRNA binding"/>
    <property type="evidence" value="ECO:0007669"/>
    <property type="project" value="UniProtKB-UniRule"/>
</dbReference>
<gene>
    <name evidence="3" type="primary">rpl18a</name>
    <name evidence="3" type="synonym">rpl20e</name>
    <name evidence="3" type="synonym">rplX</name>
    <name evidence="5" type="ORF">B9Q03_09550</name>
</gene>
<proteinExistence type="inferred from homology"/>
<dbReference type="HAMAP" id="MF_00273">
    <property type="entry name" value="Ribosomal_eL20"/>
    <property type="match status" value="1"/>
</dbReference>
<evidence type="ECO:0000313" key="5">
    <source>
        <dbReference type="EMBL" id="PSN88189.1"/>
    </source>
</evidence>
<dbReference type="GO" id="GO:0003735">
    <property type="term" value="F:structural constituent of ribosome"/>
    <property type="evidence" value="ECO:0007669"/>
    <property type="project" value="InterPro"/>
</dbReference>
<dbReference type="Proteomes" id="UP000240322">
    <property type="component" value="Unassembled WGS sequence"/>
</dbReference>
<dbReference type="EMBL" id="NEXE01000129">
    <property type="protein sequence ID" value="PSN88189.1"/>
    <property type="molecule type" value="Genomic_DNA"/>
</dbReference>
<protein>
    <recommendedName>
        <fullName evidence="3">Large ribosomal subunit protein eL20</fullName>
    </recommendedName>
</protein>
<dbReference type="Gene3D" id="3.10.20.10">
    <property type="match status" value="1"/>
</dbReference>
<dbReference type="InterPro" id="IPR023573">
    <property type="entry name" value="Ribosomal_eL20_dom"/>
</dbReference>
<evidence type="ECO:0000259" key="4">
    <source>
        <dbReference type="Pfam" id="PF01775"/>
    </source>
</evidence>
<evidence type="ECO:0000256" key="3">
    <source>
        <dbReference type="HAMAP-Rule" id="MF_00273"/>
    </source>
</evidence>
<comment type="subunit">
    <text evidence="3">Part of the 50S ribosomal subunit. Binds 23S rRNA.</text>
</comment>
<dbReference type="AlphaFoldDB" id="A0A2R6AP85"/>
<organism evidence="5 6">
    <name type="scientific">Candidatus Marsarchaeota G2 archaeon OSP_D</name>
    <dbReference type="NCBI Taxonomy" id="1978157"/>
    <lineage>
        <taxon>Archaea</taxon>
        <taxon>Candidatus Marsarchaeota</taxon>
        <taxon>Candidatus Marsarchaeota group 2</taxon>
    </lineage>
</organism>
<keyword evidence="3" id="KW-0699">rRNA-binding</keyword>
<evidence type="ECO:0000256" key="1">
    <source>
        <dbReference type="ARBA" id="ARBA00022980"/>
    </source>
</evidence>
<comment type="caution">
    <text evidence="5">The sequence shown here is derived from an EMBL/GenBank/DDBJ whole genome shotgun (WGS) entry which is preliminary data.</text>
</comment>
<feature type="domain" description="Large ribosomal subunit protein eL20" evidence="4">
    <location>
        <begin position="9"/>
        <end position="62"/>
    </location>
</feature>
<dbReference type="SUPFAM" id="SSF160374">
    <property type="entry name" value="RplX-like"/>
    <property type="match status" value="1"/>
</dbReference>
<keyword evidence="3" id="KW-0694">RNA-binding</keyword>
<evidence type="ECO:0000256" key="2">
    <source>
        <dbReference type="ARBA" id="ARBA00023274"/>
    </source>
</evidence>
<comment type="similarity">
    <text evidence="3">Belongs to the eukaryotic ribosomal protein eL20 family.</text>
</comment>
<dbReference type="Pfam" id="PF01775">
    <property type="entry name" value="Ribosomal_L18A"/>
    <property type="match status" value="1"/>
</dbReference>
<reference evidence="5 6" key="1">
    <citation type="submission" date="2017-04" db="EMBL/GenBank/DDBJ databases">
        <title>Novel microbial lineages endemic to geothermal iron-oxide mats fill important gaps in the evolutionary history of Archaea.</title>
        <authorList>
            <person name="Jay Z.J."/>
            <person name="Beam J.P."/>
            <person name="Dlakic M."/>
            <person name="Rusch D.B."/>
            <person name="Kozubal M.A."/>
            <person name="Inskeep W.P."/>
        </authorList>
    </citation>
    <scope>NUCLEOTIDE SEQUENCE [LARGE SCALE GENOMIC DNA]</scope>
    <source>
        <strain evidence="5">OSP_D</strain>
    </source>
</reference>
<keyword evidence="2 3" id="KW-0687">Ribonucleoprotein</keyword>
<keyword evidence="1 3" id="KW-0689">Ribosomal protein</keyword>
<name>A0A2R6AP85_9ARCH</name>
<dbReference type="InterPro" id="IPR028877">
    <property type="entry name" value="Ribosomal_eL20"/>
</dbReference>
<sequence length="89" mass="10158">MPSDNVGFRVYRVVGLKRDLFGWVEFKKYVVARSEKDARERTYSLMGSNHRLKRNLIRIREVGLVEDESEVRDPAVRAYLGGVGGEADA</sequence>
<dbReference type="GO" id="GO:0005840">
    <property type="term" value="C:ribosome"/>
    <property type="evidence" value="ECO:0007669"/>
    <property type="project" value="UniProtKB-KW"/>
</dbReference>
<dbReference type="GO" id="GO:1990904">
    <property type="term" value="C:ribonucleoprotein complex"/>
    <property type="evidence" value="ECO:0007669"/>
    <property type="project" value="UniProtKB-KW"/>
</dbReference>